<proteinExistence type="predicted"/>
<comment type="subcellular location">
    <subcellularLocation>
        <location evidence="1">Nucleus</location>
    </subcellularLocation>
</comment>
<comment type="caution">
    <text evidence="7">The sequence shown here is derived from an EMBL/GenBank/DDBJ whole genome shotgun (WGS) entry which is preliminary data.</text>
</comment>
<dbReference type="Gene3D" id="2.40.330.10">
    <property type="entry name" value="DNA-binding pseudobarrel domain"/>
    <property type="match status" value="3"/>
</dbReference>
<evidence type="ECO:0000256" key="3">
    <source>
        <dbReference type="ARBA" id="ARBA00023125"/>
    </source>
</evidence>
<dbReference type="InterPro" id="IPR003340">
    <property type="entry name" value="B3_DNA-bd"/>
</dbReference>
<dbReference type="CDD" id="cd10017">
    <property type="entry name" value="B3_DNA"/>
    <property type="match status" value="3"/>
</dbReference>
<dbReference type="PANTHER" id="PTHR31391">
    <property type="entry name" value="B3 DOMAIN-CONTAINING PROTEIN OS11G0197600-RELATED"/>
    <property type="match status" value="1"/>
</dbReference>
<dbReference type="PANTHER" id="PTHR31391:SF155">
    <property type="entry name" value="B3 DOMAIN-CONTAINING PROTEIN OS11G0197600"/>
    <property type="match status" value="1"/>
</dbReference>
<dbReference type="STRING" id="29655.A0A0K9NJB0"/>
<sequence>MTIGNRMPSDEQNKHFFKIIFPETIDKLTIPPAFITQIDCVRSNSLASLKGPSGVTMTVDLVRDANGMCSSNGWKSFIEDNCISIHDFLLFRYEGNMSFAVSVFDTTGCEKKYDFTSLARRMAVDDNQGGLAVGNGLASALDFSNEIHQHEEIVVKQEEVDYPSVLSHTDHPQTPSQIVKGQSILKLPKISMKASRNQHWNSSNKTRGKFMIKVRKLSVVSNRREVTDDEVKNAYDKAISFTSKNPTMMVVMRECYVYRGFYMNIPVAFIRDHLPAKTCDIILCDPKNIEWTVKFVCYMGRGGFSANWGSFSQANYLELHDVCMFELIQPNKFRVHIFRVVEELTLSSQVRNDVDDSVSLPDFEGKLDATEGNGNNMVLSPTPMKLKNPYFVITIKKYNISSSQPYWRIPTTFELFDYLMEKTSVTLVDLKQHSWKINLRQYHLSSNKSLRSTGGWLQFIRDNELEIGDVCSFELKKKDISPIFTIIVHKSRRDSCNMSPPLR</sequence>
<keyword evidence="2" id="KW-0805">Transcription regulation</keyword>
<dbReference type="SUPFAM" id="SSF101936">
    <property type="entry name" value="DNA-binding pseudobarrel domain"/>
    <property type="match status" value="3"/>
</dbReference>
<feature type="domain" description="TF-B3" evidence="6">
    <location>
        <begin position="13"/>
        <end position="107"/>
    </location>
</feature>
<evidence type="ECO:0000256" key="4">
    <source>
        <dbReference type="ARBA" id="ARBA00023163"/>
    </source>
</evidence>
<dbReference type="PROSITE" id="PS50863">
    <property type="entry name" value="B3"/>
    <property type="match status" value="3"/>
</dbReference>
<keyword evidence="4" id="KW-0804">Transcription</keyword>
<reference evidence="8" key="1">
    <citation type="journal article" date="2016" name="Nature">
        <title>The genome of the seagrass Zostera marina reveals angiosperm adaptation to the sea.</title>
        <authorList>
            <person name="Olsen J.L."/>
            <person name="Rouze P."/>
            <person name="Verhelst B."/>
            <person name="Lin Y.-C."/>
            <person name="Bayer T."/>
            <person name="Collen J."/>
            <person name="Dattolo E."/>
            <person name="De Paoli E."/>
            <person name="Dittami S."/>
            <person name="Maumus F."/>
            <person name="Michel G."/>
            <person name="Kersting A."/>
            <person name="Lauritano C."/>
            <person name="Lohaus R."/>
            <person name="Toepel M."/>
            <person name="Tonon T."/>
            <person name="Vanneste K."/>
            <person name="Amirebrahimi M."/>
            <person name="Brakel J."/>
            <person name="Bostroem C."/>
            <person name="Chovatia M."/>
            <person name="Grimwood J."/>
            <person name="Jenkins J.W."/>
            <person name="Jueterbock A."/>
            <person name="Mraz A."/>
            <person name="Stam W.T."/>
            <person name="Tice H."/>
            <person name="Bornberg-Bauer E."/>
            <person name="Green P.J."/>
            <person name="Pearson G.A."/>
            <person name="Procaccini G."/>
            <person name="Duarte C.M."/>
            <person name="Schmutz J."/>
            <person name="Reusch T.B.H."/>
            <person name="Van de Peer Y."/>
        </authorList>
    </citation>
    <scope>NUCLEOTIDE SEQUENCE [LARGE SCALE GENOMIC DNA]</scope>
    <source>
        <strain evidence="8">cv. Finnish</strain>
    </source>
</reference>
<evidence type="ECO:0000259" key="6">
    <source>
        <dbReference type="PROSITE" id="PS50863"/>
    </source>
</evidence>
<evidence type="ECO:0000256" key="2">
    <source>
        <dbReference type="ARBA" id="ARBA00023015"/>
    </source>
</evidence>
<dbReference type="SMART" id="SM01019">
    <property type="entry name" value="B3"/>
    <property type="match status" value="3"/>
</dbReference>
<name>A0A0K9NJB0_ZOSMR</name>
<dbReference type="SMR" id="A0A0K9NJB0"/>
<keyword evidence="5" id="KW-0539">Nucleus</keyword>
<dbReference type="OrthoDB" id="1666376at2759"/>
<dbReference type="InterPro" id="IPR044837">
    <property type="entry name" value="REM16-like"/>
</dbReference>
<feature type="domain" description="TF-B3" evidence="6">
    <location>
        <begin position="392"/>
        <end position="490"/>
    </location>
</feature>
<dbReference type="EMBL" id="LFYR01002147">
    <property type="protein sequence ID" value="KMZ56698.1"/>
    <property type="molecule type" value="Genomic_DNA"/>
</dbReference>
<evidence type="ECO:0000256" key="1">
    <source>
        <dbReference type="ARBA" id="ARBA00004123"/>
    </source>
</evidence>
<dbReference type="OMA" id="HEENTLM"/>
<keyword evidence="8" id="KW-1185">Reference proteome</keyword>
<organism evidence="7 8">
    <name type="scientific">Zostera marina</name>
    <name type="common">Eelgrass</name>
    <dbReference type="NCBI Taxonomy" id="29655"/>
    <lineage>
        <taxon>Eukaryota</taxon>
        <taxon>Viridiplantae</taxon>
        <taxon>Streptophyta</taxon>
        <taxon>Embryophyta</taxon>
        <taxon>Tracheophyta</taxon>
        <taxon>Spermatophyta</taxon>
        <taxon>Magnoliopsida</taxon>
        <taxon>Liliopsida</taxon>
        <taxon>Zosteraceae</taxon>
        <taxon>Zostera</taxon>
    </lineage>
</organism>
<protein>
    <recommendedName>
        <fullName evidence="6">TF-B3 domain-containing protein</fullName>
    </recommendedName>
</protein>
<dbReference type="GO" id="GO:0005634">
    <property type="term" value="C:nucleus"/>
    <property type="evidence" value="ECO:0007669"/>
    <property type="project" value="UniProtKB-SubCell"/>
</dbReference>
<evidence type="ECO:0000313" key="8">
    <source>
        <dbReference type="Proteomes" id="UP000036987"/>
    </source>
</evidence>
<evidence type="ECO:0000256" key="5">
    <source>
        <dbReference type="ARBA" id="ARBA00023242"/>
    </source>
</evidence>
<dbReference type="GO" id="GO:0003677">
    <property type="term" value="F:DNA binding"/>
    <property type="evidence" value="ECO:0007669"/>
    <property type="project" value="UniProtKB-KW"/>
</dbReference>
<accession>A0A0K9NJB0</accession>
<dbReference type="Pfam" id="PF02362">
    <property type="entry name" value="B3"/>
    <property type="match status" value="3"/>
</dbReference>
<gene>
    <name evidence="7" type="ORF">ZOSMA_92G00610</name>
</gene>
<dbReference type="InterPro" id="IPR015300">
    <property type="entry name" value="DNA-bd_pseudobarrel_sf"/>
</dbReference>
<keyword evidence="3" id="KW-0238">DNA-binding</keyword>
<feature type="domain" description="TF-B3" evidence="6">
    <location>
        <begin position="248"/>
        <end position="341"/>
    </location>
</feature>
<dbReference type="Proteomes" id="UP000036987">
    <property type="component" value="Unassembled WGS sequence"/>
</dbReference>
<evidence type="ECO:0000313" key="7">
    <source>
        <dbReference type="EMBL" id="KMZ56698.1"/>
    </source>
</evidence>
<dbReference type="AlphaFoldDB" id="A0A0K9NJB0"/>